<feature type="domain" description="Fido" evidence="8">
    <location>
        <begin position="5"/>
        <end position="141"/>
    </location>
</feature>
<evidence type="ECO:0000256" key="7">
    <source>
        <dbReference type="ARBA" id="ARBA00048696"/>
    </source>
</evidence>
<organism evidence="9 10">
    <name type="scientific">Ruminiclostridium herbifermentans</name>
    <dbReference type="NCBI Taxonomy" id="2488810"/>
    <lineage>
        <taxon>Bacteria</taxon>
        <taxon>Bacillati</taxon>
        <taxon>Bacillota</taxon>
        <taxon>Clostridia</taxon>
        <taxon>Eubacteriales</taxon>
        <taxon>Oscillospiraceae</taxon>
        <taxon>Ruminiclostridium</taxon>
    </lineage>
</organism>
<keyword evidence="10" id="KW-1185">Reference proteome</keyword>
<dbReference type="SUPFAM" id="SSF140931">
    <property type="entry name" value="Fic-like"/>
    <property type="match status" value="1"/>
</dbReference>
<accession>A0A4U7J893</accession>
<keyword evidence="2" id="KW-0548">Nucleotidyltransferase</keyword>
<evidence type="ECO:0000256" key="5">
    <source>
        <dbReference type="ARBA" id="ARBA00034531"/>
    </source>
</evidence>
<gene>
    <name evidence="9" type="ORF">EHE19_018225</name>
</gene>
<dbReference type="EC" id="2.7.7.108" evidence="5"/>
<proteinExistence type="predicted"/>
<comment type="catalytic activity">
    <reaction evidence="7">
        <text>L-tyrosyl-[protein] + ATP = O-(5'-adenylyl)-L-tyrosyl-[protein] + diphosphate</text>
        <dbReference type="Rhea" id="RHEA:54288"/>
        <dbReference type="Rhea" id="RHEA-COMP:10136"/>
        <dbReference type="Rhea" id="RHEA-COMP:13846"/>
        <dbReference type="ChEBI" id="CHEBI:30616"/>
        <dbReference type="ChEBI" id="CHEBI:33019"/>
        <dbReference type="ChEBI" id="CHEBI:46858"/>
        <dbReference type="ChEBI" id="CHEBI:83624"/>
        <dbReference type="EC" id="2.7.7.108"/>
    </reaction>
</comment>
<dbReference type="Pfam" id="PF02661">
    <property type="entry name" value="Fic"/>
    <property type="match status" value="1"/>
</dbReference>
<evidence type="ECO:0000259" key="8">
    <source>
        <dbReference type="PROSITE" id="PS51459"/>
    </source>
</evidence>
<comment type="catalytic activity">
    <reaction evidence="6">
        <text>L-threonyl-[protein] + ATP = 3-O-(5'-adenylyl)-L-threonyl-[protein] + diphosphate</text>
        <dbReference type="Rhea" id="RHEA:54292"/>
        <dbReference type="Rhea" id="RHEA-COMP:11060"/>
        <dbReference type="Rhea" id="RHEA-COMP:13847"/>
        <dbReference type="ChEBI" id="CHEBI:30013"/>
        <dbReference type="ChEBI" id="CHEBI:30616"/>
        <dbReference type="ChEBI" id="CHEBI:33019"/>
        <dbReference type="ChEBI" id="CHEBI:138113"/>
        <dbReference type="EC" id="2.7.7.108"/>
    </reaction>
</comment>
<evidence type="ECO:0000256" key="6">
    <source>
        <dbReference type="ARBA" id="ARBA00047939"/>
    </source>
</evidence>
<dbReference type="AlphaFoldDB" id="A0A4U7J893"/>
<name>A0A4U7J893_9FIRM</name>
<dbReference type="EMBL" id="CP061336">
    <property type="protein sequence ID" value="QNU68942.1"/>
    <property type="molecule type" value="Genomic_DNA"/>
</dbReference>
<dbReference type="PROSITE" id="PS51459">
    <property type="entry name" value="FIDO"/>
    <property type="match status" value="1"/>
</dbReference>
<dbReference type="GO" id="GO:0051302">
    <property type="term" value="P:regulation of cell division"/>
    <property type="evidence" value="ECO:0007669"/>
    <property type="project" value="TreeGrafter"/>
</dbReference>
<evidence type="ECO:0000256" key="4">
    <source>
        <dbReference type="ARBA" id="ARBA00022840"/>
    </source>
</evidence>
<sequence length="146" mass="16878">MNGRFSIAHLLKIHKYIFQDIYYFAGKIREESIIKGNTKFCESQFIKENLKNILNELKAERYLIGKGIDNFANRSAYYMAELNFIHPFREGNGRALREFIRCLGIKCGYIINWDAIDKDVLLSASILSVKDSAELANCIRACIEKE</sequence>
<dbReference type="GO" id="GO:0005524">
    <property type="term" value="F:ATP binding"/>
    <property type="evidence" value="ECO:0007669"/>
    <property type="project" value="UniProtKB-KW"/>
</dbReference>
<dbReference type="InterPro" id="IPR036597">
    <property type="entry name" value="Fido-like_dom_sf"/>
</dbReference>
<evidence type="ECO:0000256" key="2">
    <source>
        <dbReference type="ARBA" id="ARBA00022695"/>
    </source>
</evidence>
<reference evidence="9 10" key="1">
    <citation type="submission" date="2020-09" db="EMBL/GenBank/DDBJ databases">
        <title>Characterization and genome sequencing of Ruminiclostridium sp. nov. MA18.</title>
        <authorList>
            <person name="Rettenmaier R."/>
            <person name="Kowollik M.-L."/>
            <person name="Liebl W."/>
            <person name="Zverlov V."/>
        </authorList>
    </citation>
    <scope>NUCLEOTIDE SEQUENCE [LARGE SCALE GENOMIC DNA]</scope>
    <source>
        <strain evidence="9 10">MA18</strain>
    </source>
</reference>
<dbReference type="PANTHER" id="PTHR39560">
    <property type="entry name" value="PROTEIN ADENYLYLTRANSFERASE FIC-RELATED"/>
    <property type="match status" value="1"/>
</dbReference>
<keyword evidence="1" id="KW-0808">Transferase</keyword>
<protein>
    <recommendedName>
        <fullName evidence="5">protein adenylyltransferase</fullName>
        <ecNumber evidence="5">2.7.7.108</ecNumber>
    </recommendedName>
</protein>
<evidence type="ECO:0000256" key="1">
    <source>
        <dbReference type="ARBA" id="ARBA00022679"/>
    </source>
</evidence>
<evidence type="ECO:0000313" key="9">
    <source>
        <dbReference type="EMBL" id="QNU68942.1"/>
    </source>
</evidence>
<evidence type="ECO:0000313" key="10">
    <source>
        <dbReference type="Proteomes" id="UP000306409"/>
    </source>
</evidence>
<keyword evidence="4" id="KW-0067">ATP-binding</keyword>
<keyword evidence="3" id="KW-0547">Nucleotide-binding</keyword>
<dbReference type="Gene3D" id="1.10.3290.10">
    <property type="entry name" value="Fido-like domain"/>
    <property type="match status" value="1"/>
</dbReference>
<dbReference type="InterPro" id="IPR003812">
    <property type="entry name" value="Fido"/>
</dbReference>
<evidence type="ECO:0000256" key="3">
    <source>
        <dbReference type="ARBA" id="ARBA00022741"/>
    </source>
</evidence>
<dbReference type="OrthoDB" id="9813719at2"/>
<dbReference type="Proteomes" id="UP000306409">
    <property type="component" value="Chromosome"/>
</dbReference>
<dbReference type="KEGG" id="rher:EHE19_018225"/>
<dbReference type="PANTHER" id="PTHR39560:SF1">
    <property type="entry name" value="PROTEIN ADENYLYLTRANSFERASE FIC-RELATED"/>
    <property type="match status" value="1"/>
</dbReference>
<dbReference type="GO" id="GO:0070733">
    <property type="term" value="F:AMPylase activity"/>
    <property type="evidence" value="ECO:0007669"/>
    <property type="project" value="UniProtKB-EC"/>
</dbReference>